<proteinExistence type="predicted"/>
<feature type="region of interest" description="Disordered" evidence="1">
    <location>
        <begin position="408"/>
        <end position="428"/>
    </location>
</feature>
<feature type="compositionally biased region" description="Low complexity" evidence="1">
    <location>
        <begin position="29"/>
        <end position="49"/>
    </location>
</feature>
<gene>
    <name evidence="3" type="ORF">BXZ70DRAFT_1010889</name>
</gene>
<evidence type="ECO:0000256" key="1">
    <source>
        <dbReference type="SAM" id="MobiDB-lite"/>
    </source>
</evidence>
<accession>A0A8K0UIU2</accession>
<dbReference type="GO" id="GO:0005262">
    <property type="term" value="F:calcium channel activity"/>
    <property type="evidence" value="ECO:0007669"/>
    <property type="project" value="InterPro"/>
</dbReference>
<name>A0A8K0UIU2_9AGAR</name>
<dbReference type="OrthoDB" id="5405745at2759"/>
<evidence type="ECO:0000313" key="4">
    <source>
        <dbReference type="Proteomes" id="UP000813824"/>
    </source>
</evidence>
<dbReference type="InterPro" id="IPR024338">
    <property type="entry name" value="MID1/Yam8"/>
</dbReference>
<keyword evidence="4" id="KW-1185">Reference proteome</keyword>
<sequence length="546" mass="57869">MLMLPRSLIALLLQALIVLPPSTHAQPQSRSSSATPPIPSPSSILPRPSTRLGINSLTPFTLSNLPSPPVFSIPATDESISITIASCSIDVAFSSTRFFLSNESSIPDPGPDDLEDPGVWEIALNSTGVGEWTGPLTQGGFLSVSSGGPSGQQQTFEVAVSSTGPTHTSGASLPLLGDTTSNIALLFSPPFAPPPRIQPTYPNYTLPAANLTFPPEPTDPPNYQLFIAPTSALSSAGIPRTGCALRAAAGGAGTGMRLLSSEQSEGMWLRDEAEGWRWQWLVQGLAPSTNYTAFAVLDGTKVSDEIMFSTKSGGFACPLVHSLPYCPRTAYAIPMDPPPAPGIAHDASTLPATLTDPLLSYLTNFTTSLLTHPCGRDLYSPLVTCSDCQEAYRKWLCTVSFPRCGEPRPDDPSVAGTTPTTNSRRHSSSFLNSFRSFASFSNSNTQPQQPLSALLPQSTTTPPRNQFWPSFSSPYSVLLPCLETCTAVDRACPVMLGFKCPIPRFTASLSYGVGFVDSGEEGEESQGKGIVGTASDQWGNVWCNAG</sequence>
<feature type="signal peptide" evidence="2">
    <location>
        <begin position="1"/>
        <end position="25"/>
    </location>
</feature>
<dbReference type="Pfam" id="PF12929">
    <property type="entry name" value="Mid1"/>
    <property type="match status" value="1"/>
</dbReference>
<reference evidence="3" key="1">
    <citation type="journal article" date="2021" name="New Phytol.">
        <title>Evolutionary innovations through gain and loss of genes in the ectomycorrhizal Boletales.</title>
        <authorList>
            <person name="Wu G."/>
            <person name="Miyauchi S."/>
            <person name="Morin E."/>
            <person name="Kuo A."/>
            <person name="Drula E."/>
            <person name="Varga T."/>
            <person name="Kohler A."/>
            <person name="Feng B."/>
            <person name="Cao Y."/>
            <person name="Lipzen A."/>
            <person name="Daum C."/>
            <person name="Hundley H."/>
            <person name="Pangilinan J."/>
            <person name="Johnson J."/>
            <person name="Barry K."/>
            <person name="LaButti K."/>
            <person name="Ng V."/>
            <person name="Ahrendt S."/>
            <person name="Min B."/>
            <person name="Choi I.G."/>
            <person name="Park H."/>
            <person name="Plett J.M."/>
            <person name="Magnuson J."/>
            <person name="Spatafora J.W."/>
            <person name="Nagy L.G."/>
            <person name="Henrissat B."/>
            <person name="Grigoriev I.V."/>
            <person name="Yang Z.L."/>
            <person name="Xu J."/>
            <person name="Martin F.M."/>
        </authorList>
    </citation>
    <scope>NUCLEOTIDE SEQUENCE</scope>
    <source>
        <strain evidence="3">KKN 215</strain>
    </source>
</reference>
<organism evidence="3 4">
    <name type="scientific">Cristinia sonorae</name>
    <dbReference type="NCBI Taxonomy" id="1940300"/>
    <lineage>
        <taxon>Eukaryota</taxon>
        <taxon>Fungi</taxon>
        <taxon>Dikarya</taxon>
        <taxon>Basidiomycota</taxon>
        <taxon>Agaricomycotina</taxon>
        <taxon>Agaricomycetes</taxon>
        <taxon>Agaricomycetidae</taxon>
        <taxon>Agaricales</taxon>
        <taxon>Pleurotineae</taxon>
        <taxon>Stephanosporaceae</taxon>
        <taxon>Cristinia</taxon>
    </lineage>
</organism>
<dbReference type="EMBL" id="JAEVFJ010000033">
    <property type="protein sequence ID" value="KAH8092189.1"/>
    <property type="molecule type" value="Genomic_DNA"/>
</dbReference>
<evidence type="ECO:0000313" key="3">
    <source>
        <dbReference type="EMBL" id="KAH8092189.1"/>
    </source>
</evidence>
<feature type="chain" id="PRO_5035455360" evidence="2">
    <location>
        <begin position="26"/>
        <end position="546"/>
    </location>
</feature>
<dbReference type="Proteomes" id="UP000813824">
    <property type="component" value="Unassembled WGS sequence"/>
</dbReference>
<feature type="region of interest" description="Disordered" evidence="1">
    <location>
        <begin position="24"/>
        <end position="49"/>
    </location>
</feature>
<protein>
    <submittedName>
        <fullName evidence="3">Stretch-activated Ca2+-permeable channel component-domain-containing protein</fullName>
    </submittedName>
</protein>
<dbReference type="AlphaFoldDB" id="A0A8K0UIU2"/>
<evidence type="ECO:0000256" key="2">
    <source>
        <dbReference type="SAM" id="SignalP"/>
    </source>
</evidence>
<comment type="caution">
    <text evidence="3">The sequence shown here is derived from an EMBL/GenBank/DDBJ whole genome shotgun (WGS) entry which is preliminary data.</text>
</comment>
<dbReference type="PANTHER" id="PTHR39142">
    <property type="entry name" value="MID1P"/>
    <property type="match status" value="1"/>
</dbReference>
<dbReference type="GO" id="GO:0098703">
    <property type="term" value="P:calcium ion import across plasma membrane"/>
    <property type="evidence" value="ECO:0007669"/>
    <property type="project" value="InterPro"/>
</dbReference>
<dbReference type="PANTHER" id="PTHR39142:SF1">
    <property type="entry name" value="AEL197CP"/>
    <property type="match status" value="1"/>
</dbReference>
<keyword evidence="2" id="KW-0732">Signal</keyword>